<protein>
    <recommendedName>
        <fullName evidence="4">DUF1240 domain-containing protein</fullName>
    </recommendedName>
</protein>
<accession>A0AA37S4W9</accession>
<feature type="transmembrane region" description="Helical" evidence="1">
    <location>
        <begin position="22"/>
        <end position="43"/>
    </location>
</feature>
<proteinExistence type="predicted"/>
<feature type="transmembrane region" description="Helical" evidence="1">
    <location>
        <begin position="63"/>
        <end position="81"/>
    </location>
</feature>
<dbReference type="RefSeq" id="WP_096038890.1">
    <property type="nucleotide sequence ID" value="NZ_BJXY01000048.1"/>
</dbReference>
<keyword evidence="1" id="KW-0812">Transmembrane</keyword>
<dbReference type="EMBL" id="BSNE01000018">
    <property type="protein sequence ID" value="GLQ03908.1"/>
    <property type="molecule type" value="Genomic_DNA"/>
</dbReference>
<dbReference type="Proteomes" id="UP001161408">
    <property type="component" value="Unassembled WGS sequence"/>
</dbReference>
<keyword evidence="1" id="KW-1133">Transmembrane helix</keyword>
<name>A0AA37S4W9_9GAMM</name>
<feature type="transmembrane region" description="Helical" evidence="1">
    <location>
        <begin position="101"/>
        <end position="120"/>
    </location>
</feature>
<evidence type="ECO:0008006" key="4">
    <source>
        <dbReference type="Google" id="ProtNLM"/>
    </source>
</evidence>
<reference evidence="2" key="2">
    <citation type="submission" date="2023-01" db="EMBL/GenBank/DDBJ databases">
        <title>Draft genome sequence of Pseudoalteromonas tetraodonis strain NBRC 103034.</title>
        <authorList>
            <person name="Sun Q."/>
            <person name="Mori K."/>
        </authorList>
    </citation>
    <scope>NUCLEOTIDE SEQUENCE</scope>
    <source>
        <strain evidence="2">NBRC 103034</strain>
    </source>
</reference>
<sequence>MPILEWEKSEERFTEQSFEHKLTVVIGLFAFILFTIALFYFSYYGFVENVYFDESLYYIRESGLLAPIIVMAPFPVLMTIAGLQKVLNFRNEKTIRLMVKLMLRAIPLYIILSIANSFYIESKLTLEGYSFCNWYTSPSLRGPDVWLKNDELCLQGGSVIISDVTDWFEQKNQQGIEPSVDELKEFIKITRKMRDDYINNM</sequence>
<comment type="caution">
    <text evidence="2">The sequence shown here is derived from an EMBL/GenBank/DDBJ whole genome shotgun (WGS) entry which is preliminary data.</text>
</comment>
<organism evidence="2 3">
    <name type="scientific">Pseudoalteromonas tetraodonis GFC</name>
    <dbReference type="NCBI Taxonomy" id="1315271"/>
    <lineage>
        <taxon>Bacteria</taxon>
        <taxon>Pseudomonadati</taxon>
        <taxon>Pseudomonadota</taxon>
        <taxon>Gammaproteobacteria</taxon>
        <taxon>Alteromonadales</taxon>
        <taxon>Pseudoalteromonadaceae</taxon>
        <taxon>Pseudoalteromonas</taxon>
    </lineage>
</organism>
<evidence type="ECO:0000256" key="1">
    <source>
        <dbReference type="SAM" id="Phobius"/>
    </source>
</evidence>
<reference evidence="2" key="1">
    <citation type="journal article" date="2014" name="Int. J. Syst. Evol. Microbiol.">
        <title>Complete genome sequence of Corynebacterium casei LMG S-19264T (=DSM 44701T), isolated from a smear-ripened cheese.</title>
        <authorList>
            <consortium name="US DOE Joint Genome Institute (JGI-PGF)"/>
            <person name="Walter F."/>
            <person name="Albersmeier A."/>
            <person name="Kalinowski J."/>
            <person name="Ruckert C."/>
        </authorList>
    </citation>
    <scope>NUCLEOTIDE SEQUENCE</scope>
    <source>
        <strain evidence="2">NBRC 103034</strain>
    </source>
</reference>
<dbReference type="InterPro" id="IPR010665">
    <property type="entry name" value="DUF1240"/>
</dbReference>
<dbReference type="AlphaFoldDB" id="A0AA37S4W9"/>
<keyword evidence="1" id="KW-0472">Membrane</keyword>
<dbReference type="Pfam" id="PF06836">
    <property type="entry name" value="DUF1240"/>
    <property type="match status" value="1"/>
</dbReference>
<gene>
    <name evidence="2" type="ORF">GCM10007914_27890</name>
</gene>
<evidence type="ECO:0000313" key="3">
    <source>
        <dbReference type="Proteomes" id="UP001161408"/>
    </source>
</evidence>
<evidence type="ECO:0000313" key="2">
    <source>
        <dbReference type="EMBL" id="GLQ03908.1"/>
    </source>
</evidence>
<keyword evidence="3" id="KW-1185">Reference proteome</keyword>